<reference evidence="1" key="1">
    <citation type="submission" date="2022-08" db="EMBL/GenBank/DDBJ databases">
        <title>A Global Phylogenomic Analysis of the Shiitake Genus Lentinula.</title>
        <authorList>
            <consortium name="DOE Joint Genome Institute"/>
            <person name="Sierra-Patev S."/>
            <person name="Min B."/>
            <person name="Naranjo-Ortiz M."/>
            <person name="Looney B."/>
            <person name="Konkel Z."/>
            <person name="Slot J.C."/>
            <person name="Sakamoto Y."/>
            <person name="Steenwyk J.L."/>
            <person name="Rokas A."/>
            <person name="Carro J."/>
            <person name="Camarero S."/>
            <person name="Ferreira P."/>
            <person name="Molpeceres G."/>
            <person name="Ruiz-Duenas F.J."/>
            <person name="Serrano A."/>
            <person name="Henrissat B."/>
            <person name="Drula E."/>
            <person name="Hughes K.W."/>
            <person name="Mata J.L."/>
            <person name="Ishikawa N.K."/>
            <person name="Vargas-Isla R."/>
            <person name="Ushijima S."/>
            <person name="Smith C.A."/>
            <person name="Ahrendt S."/>
            <person name="Andreopoulos W."/>
            <person name="He G."/>
            <person name="Labutti K."/>
            <person name="Lipzen A."/>
            <person name="Ng V."/>
            <person name="Riley R."/>
            <person name="Sandor L."/>
            <person name="Barry K."/>
            <person name="Martinez A.T."/>
            <person name="Xiao Y."/>
            <person name="Gibbons J.G."/>
            <person name="Terashima K."/>
            <person name="Grigoriev I.V."/>
            <person name="Hibbett D.S."/>
        </authorList>
    </citation>
    <scope>NUCLEOTIDE SEQUENCE</scope>
    <source>
        <strain evidence="1">JLM2183</strain>
    </source>
</reference>
<evidence type="ECO:0000313" key="2">
    <source>
        <dbReference type="Proteomes" id="UP001150266"/>
    </source>
</evidence>
<organism evidence="1 2">
    <name type="scientific">Lentinula aciculospora</name>
    <dbReference type="NCBI Taxonomy" id="153920"/>
    <lineage>
        <taxon>Eukaryota</taxon>
        <taxon>Fungi</taxon>
        <taxon>Dikarya</taxon>
        <taxon>Basidiomycota</taxon>
        <taxon>Agaricomycotina</taxon>
        <taxon>Agaricomycetes</taxon>
        <taxon>Agaricomycetidae</taxon>
        <taxon>Agaricales</taxon>
        <taxon>Marasmiineae</taxon>
        <taxon>Omphalotaceae</taxon>
        <taxon>Lentinula</taxon>
    </lineage>
</organism>
<sequence>MSDINNRISKVVTKLTNTAIDIQYGGTLSTEEYRGIDKALELANLTTTYQVFLRNIAQKLGSLGLIWCAIGLSKSGVAALPKRLTVQRSTYPMPHSSYPTTQPINVVRELATSAEDRNQSLDGTWSPLSFAAAVSSSNRAKSAAGIDMLIPVPDHDSGFALTATSTLEVEAELAFQTSLPDSCAITDEEVRMVLDKDSGIGMINLFTPNSEETKPFIDLNL</sequence>
<keyword evidence="2" id="KW-1185">Reference proteome</keyword>
<accession>A0A9W8ZSH0</accession>
<comment type="caution">
    <text evidence="1">The sequence shown here is derived from an EMBL/GenBank/DDBJ whole genome shotgun (WGS) entry which is preliminary data.</text>
</comment>
<gene>
    <name evidence="1" type="ORF">J3R30DRAFT_3414425</name>
</gene>
<dbReference type="EMBL" id="JAOTPV010000085">
    <property type="protein sequence ID" value="KAJ4465222.1"/>
    <property type="molecule type" value="Genomic_DNA"/>
</dbReference>
<evidence type="ECO:0000313" key="1">
    <source>
        <dbReference type="EMBL" id="KAJ4465222.1"/>
    </source>
</evidence>
<protein>
    <submittedName>
        <fullName evidence="1">Uncharacterized protein</fullName>
    </submittedName>
</protein>
<dbReference type="Proteomes" id="UP001150266">
    <property type="component" value="Unassembled WGS sequence"/>
</dbReference>
<proteinExistence type="predicted"/>
<name>A0A9W8ZSH0_9AGAR</name>
<dbReference type="AlphaFoldDB" id="A0A9W8ZSH0"/>